<proteinExistence type="predicted"/>
<dbReference type="GeneID" id="9043558"/>
<reference evidence="1 2" key="1">
    <citation type="submission" date="2008-07" db="EMBL/GenBank/DDBJ databases">
        <authorList>
            <person name="El-Sayed N."/>
            <person name="Caler E."/>
            <person name="Inman J."/>
            <person name="Amedeo P."/>
            <person name="Hass B."/>
            <person name="Wortman J."/>
        </authorList>
    </citation>
    <scope>NUCLEOTIDE SEQUENCE [LARGE SCALE GENOMIC DNA]</scope>
    <source>
        <strain evidence="2">ATCC 50983 / TXsc</strain>
    </source>
</reference>
<organism evidence="2">
    <name type="scientific">Perkinsus marinus (strain ATCC 50983 / TXsc)</name>
    <dbReference type="NCBI Taxonomy" id="423536"/>
    <lineage>
        <taxon>Eukaryota</taxon>
        <taxon>Sar</taxon>
        <taxon>Alveolata</taxon>
        <taxon>Perkinsozoa</taxon>
        <taxon>Perkinsea</taxon>
        <taxon>Perkinsida</taxon>
        <taxon>Perkinsidae</taxon>
        <taxon>Perkinsus</taxon>
    </lineage>
</organism>
<evidence type="ECO:0000313" key="2">
    <source>
        <dbReference type="Proteomes" id="UP000007800"/>
    </source>
</evidence>
<protein>
    <submittedName>
        <fullName evidence="1">Uncharacterized protein</fullName>
    </submittedName>
</protein>
<dbReference type="InParanoid" id="C5LS12"/>
<dbReference type="AlphaFoldDB" id="C5LS12"/>
<accession>C5LS12</accession>
<keyword evidence="2" id="KW-1185">Reference proteome</keyword>
<gene>
    <name evidence="1" type="ORF">Pmar_PMAR018367</name>
</gene>
<sequence length="65" mass="7143">MTGSLWLPTGLDMDFLWVKDKQRMTAAFAATGDYLPQASKTNAAPTLSSCDVRLGDTRRICVDPH</sequence>
<dbReference type="OrthoDB" id="10611659at2759"/>
<name>C5LS12_PERM5</name>
<dbReference type="EMBL" id="GG685006">
    <property type="protein sequence ID" value="EER00484.1"/>
    <property type="molecule type" value="Genomic_DNA"/>
</dbReference>
<dbReference type="RefSeq" id="XP_002767766.1">
    <property type="nucleotide sequence ID" value="XM_002767720.1"/>
</dbReference>
<evidence type="ECO:0000313" key="1">
    <source>
        <dbReference type="EMBL" id="EER00484.1"/>
    </source>
</evidence>
<dbReference type="Proteomes" id="UP000007800">
    <property type="component" value="Unassembled WGS sequence"/>
</dbReference>